<sequence length="97" mass="10633">MMTWQHMCLTWQSDLAILLGCQVKFIPFSLTFPCSICPLLCIGTLFSFHSSRISCDLSLGGSGFKSSLVKLLTEADFLGILTLVIPTEQINGFIPST</sequence>
<gene>
    <name evidence="1" type="ORF">COLO4_08401</name>
</gene>
<dbReference type="InterPro" id="IPR030476">
    <property type="entry name" value="Pentaxin_CS"/>
</dbReference>
<name>A0A1R3KFW8_9ROSI</name>
<evidence type="ECO:0000313" key="2">
    <source>
        <dbReference type="Proteomes" id="UP000187203"/>
    </source>
</evidence>
<dbReference type="PROSITE" id="PS00289">
    <property type="entry name" value="PTX_1"/>
    <property type="match status" value="1"/>
</dbReference>
<reference evidence="2" key="1">
    <citation type="submission" date="2013-09" db="EMBL/GenBank/DDBJ databases">
        <title>Corchorus olitorius genome sequencing.</title>
        <authorList>
            <person name="Alam M."/>
            <person name="Haque M.S."/>
            <person name="Islam M.S."/>
            <person name="Emdad E.M."/>
            <person name="Islam M.M."/>
            <person name="Ahmed B."/>
            <person name="Halim A."/>
            <person name="Hossen Q.M.M."/>
            <person name="Hossain M.Z."/>
            <person name="Ahmed R."/>
            <person name="Khan M.M."/>
            <person name="Islam R."/>
            <person name="Rashid M.M."/>
            <person name="Khan S.A."/>
            <person name="Rahman M.S."/>
            <person name="Alam M."/>
            <person name="Yahiya A.S."/>
            <person name="Khan M.S."/>
            <person name="Azam M.S."/>
            <person name="Haque T."/>
            <person name="Lashkar M.Z.H."/>
            <person name="Akhand A.I."/>
            <person name="Morshed G."/>
            <person name="Roy S."/>
            <person name="Uddin K.S."/>
            <person name="Rabeya T."/>
            <person name="Hossain A.S."/>
            <person name="Chowdhury A."/>
            <person name="Snigdha A.R."/>
            <person name="Mortoza M.S."/>
            <person name="Matin S.A."/>
            <person name="Hoque S.M.E."/>
            <person name="Islam M.K."/>
            <person name="Roy D.K."/>
            <person name="Haider R."/>
            <person name="Moosa M.M."/>
            <person name="Elias S.M."/>
            <person name="Hasan A.M."/>
            <person name="Jahan S."/>
            <person name="Shafiuddin M."/>
            <person name="Mahmood N."/>
            <person name="Shommy N.S."/>
        </authorList>
    </citation>
    <scope>NUCLEOTIDE SEQUENCE [LARGE SCALE GENOMIC DNA]</scope>
    <source>
        <strain evidence="2">cv. O-4</strain>
    </source>
</reference>
<keyword evidence="2" id="KW-1185">Reference proteome</keyword>
<dbReference type="EMBL" id="AWUE01013747">
    <property type="protein sequence ID" value="OMP05992.1"/>
    <property type="molecule type" value="Genomic_DNA"/>
</dbReference>
<protein>
    <submittedName>
        <fullName evidence="1">Uncharacterized protein</fullName>
    </submittedName>
</protein>
<dbReference type="AlphaFoldDB" id="A0A1R3KFW8"/>
<accession>A0A1R3KFW8</accession>
<evidence type="ECO:0000313" key="1">
    <source>
        <dbReference type="EMBL" id="OMP05992.1"/>
    </source>
</evidence>
<comment type="caution">
    <text evidence="1">The sequence shown here is derived from an EMBL/GenBank/DDBJ whole genome shotgun (WGS) entry which is preliminary data.</text>
</comment>
<proteinExistence type="predicted"/>
<organism evidence="1 2">
    <name type="scientific">Corchorus olitorius</name>
    <dbReference type="NCBI Taxonomy" id="93759"/>
    <lineage>
        <taxon>Eukaryota</taxon>
        <taxon>Viridiplantae</taxon>
        <taxon>Streptophyta</taxon>
        <taxon>Embryophyta</taxon>
        <taxon>Tracheophyta</taxon>
        <taxon>Spermatophyta</taxon>
        <taxon>Magnoliopsida</taxon>
        <taxon>eudicotyledons</taxon>
        <taxon>Gunneridae</taxon>
        <taxon>Pentapetalae</taxon>
        <taxon>rosids</taxon>
        <taxon>malvids</taxon>
        <taxon>Malvales</taxon>
        <taxon>Malvaceae</taxon>
        <taxon>Grewioideae</taxon>
        <taxon>Apeibeae</taxon>
        <taxon>Corchorus</taxon>
    </lineage>
</organism>
<dbReference type="Proteomes" id="UP000187203">
    <property type="component" value="Unassembled WGS sequence"/>
</dbReference>